<sequence length="547" mass="60643">MLFTPTSAIPEDYAAYLDITLNGESVQSIPLAEPDGLPGNLEDKLSDVQLPRYSTTAWSALISSDYMSPEYKFSIRYDGPIDLNPLDVSPLHWSRPADFTIARIPMVLWSPANTASPVNLLPAAKLAQDYFASAPLRQLKLVDYTPMKFDYLITHANAKPVKKYNTDQDLQADGMSDLYGPARELTMRVSLANTGRGLLDVFGDSSPYSFGTYVGLGWRYQPSTKKFYDTNTGGASGGWTGWTEMWNTLAYQCSNAFIHEVGHSFTLYHFVEGTAKAWKIDSEYPHDGVNGPANPSGFDSTRNLFRTWYEVNENGPVHDHSGALAGKHDPMNGGESANKITCFPQYTAYQAMKMQGWLNTTPTLLSLNGVPGVYKWNNTTRTYSKTAPAAGALEPTGIDLPVTTVMGTLTSSDTNGTSQIYPAIFAKSGNLFDLPDPFSKGLPHLYNDARYFVKVTNSDDSARYILIPQPNILNDKQLRYFSFNLDFRSNPVRLELYHADTGYPDISLETSHVTNSIDIKQPDLEELSQPVSFPKASQPNEIQILKD</sequence>
<name>A0A2P7BE60_9HYPH</name>
<protein>
    <recommendedName>
        <fullName evidence="1">ToxR activated gene A lipoprotein domain-containing protein</fullName>
    </recommendedName>
</protein>
<dbReference type="Pfam" id="PF10462">
    <property type="entry name" value="Peptidase_M66"/>
    <property type="match status" value="1"/>
</dbReference>
<dbReference type="InterPro" id="IPR051256">
    <property type="entry name" value="Dictomallein"/>
</dbReference>
<evidence type="ECO:0000313" key="2">
    <source>
        <dbReference type="EMBL" id="PSH64715.1"/>
    </source>
</evidence>
<proteinExistence type="predicted"/>
<evidence type="ECO:0000259" key="1">
    <source>
        <dbReference type="Pfam" id="PF12561"/>
    </source>
</evidence>
<comment type="caution">
    <text evidence="2">The sequence shown here is derived from an EMBL/GenBank/DDBJ whole genome shotgun (WGS) entry which is preliminary data.</text>
</comment>
<reference evidence="3" key="1">
    <citation type="submission" date="2017-11" db="EMBL/GenBank/DDBJ databases">
        <authorList>
            <person name="Kuznetsova I."/>
            <person name="Sazanova A."/>
            <person name="Chirak E."/>
            <person name="Safronova V."/>
            <person name="Willems A."/>
        </authorList>
    </citation>
    <scope>NUCLEOTIDE SEQUENCE [LARGE SCALE GENOMIC DNA]</scope>
    <source>
        <strain evidence="3">CCBAU 03422</strain>
    </source>
</reference>
<feature type="domain" description="ToxR activated gene A lipoprotein" evidence="1">
    <location>
        <begin position="394"/>
        <end position="497"/>
    </location>
</feature>
<dbReference type="InterPro" id="IPR022218">
    <property type="entry name" value="TagA_dom"/>
</dbReference>
<keyword evidence="3" id="KW-1185">Reference proteome</keyword>
<gene>
    <name evidence="2" type="ORF">CU103_10980</name>
</gene>
<accession>A0A2P7BE60</accession>
<dbReference type="OrthoDB" id="8971134at2"/>
<dbReference type="EMBL" id="PGGM01000004">
    <property type="protein sequence ID" value="PSH64715.1"/>
    <property type="molecule type" value="Genomic_DNA"/>
</dbReference>
<organism evidence="2 3">
    <name type="scientific">Phyllobacterium sophorae</name>
    <dbReference type="NCBI Taxonomy" id="1520277"/>
    <lineage>
        <taxon>Bacteria</taxon>
        <taxon>Pseudomonadati</taxon>
        <taxon>Pseudomonadota</taxon>
        <taxon>Alphaproteobacteria</taxon>
        <taxon>Hyphomicrobiales</taxon>
        <taxon>Phyllobacteriaceae</taxon>
        <taxon>Phyllobacterium</taxon>
    </lineage>
</organism>
<dbReference type="Proteomes" id="UP000241764">
    <property type="component" value="Unassembled WGS sequence"/>
</dbReference>
<evidence type="ECO:0000313" key="3">
    <source>
        <dbReference type="Proteomes" id="UP000241764"/>
    </source>
</evidence>
<dbReference type="Pfam" id="PF12561">
    <property type="entry name" value="TagA"/>
    <property type="match status" value="1"/>
</dbReference>
<dbReference type="PANTHER" id="PTHR39540:SF1">
    <property type="entry name" value="DICTOMALLEIN-1-RELATED"/>
    <property type="match status" value="1"/>
</dbReference>
<dbReference type="PANTHER" id="PTHR39540">
    <property type="match status" value="1"/>
</dbReference>
<dbReference type="AlphaFoldDB" id="A0A2P7BE60"/>